<dbReference type="Pfam" id="PF00076">
    <property type="entry name" value="RRM_1"/>
    <property type="match status" value="2"/>
</dbReference>
<dbReference type="CDD" id="cd00590">
    <property type="entry name" value="RRM_SF"/>
    <property type="match status" value="2"/>
</dbReference>
<reference evidence="5" key="1">
    <citation type="submission" date="2021-02" db="EMBL/GenBank/DDBJ databases">
        <authorList>
            <person name="Dougan E. K."/>
            <person name="Rhodes N."/>
            <person name="Thang M."/>
            <person name="Chan C."/>
        </authorList>
    </citation>
    <scope>NUCLEOTIDE SEQUENCE</scope>
</reference>
<evidence type="ECO:0000256" key="3">
    <source>
        <dbReference type="SAM" id="MobiDB-lite"/>
    </source>
</evidence>
<sequence>MAVSCNLHVAGLPDTADEDTVRQLFAAYGTVESVKVIPRKGSAPTYGFVKYQSPEMARYAVDGLTGYQIDGNTLTLRLTSNEPLEAYKGGGGAPANAGPYPGNAGPHGKGGQGPPVPPVAGQCNVYVAGIPEACSEPEFRDFFSRFGAVTSTKLSDQTKNGTRYGFVNFTTSEEASKAIQATNNYQLGQCVLTVRFANNTKGHGKGKEGPLGGPGHGGPGGMAPAGGGYPDDWPKYPPSDTMVVQGLSATLTEDNIKTVFTNYGQVHQVRILEQFEGLLSVEIKMKNVEQAEWVVGKLDGNIPHTLETPVAVFFAPPNGAQVRPLATRFTTHGGMKAASLPKSPATPEFQKAVSDTIASVKGYKPVTELGDQPDPSYLIIRGLSPDIDELYLYYAPRQWLRVRSFRLLPQKVAGAIQSVQVLKDDSSGACTGTAYVKFGVAEDALLAIQTICGNPLPDGSTIGVFVKPGAGRHLHLRTSTASIRSRRARMLSINLKHMLRRCGMSVASQPAADASQSDPPRVDETDAQGLQGFQDEAPSDTAVLNGTSLNSCSHFFIFFVMFKFSIGALRGPGGPLTLQLHFYRASPHDAWICFQLFVFKGGPREQQQCGQPIFCR</sequence>
<evidence type="ECO:0000313" key="6">
    <source>
        <dbReference type="Proteomes" id="UP000601435"/>
    </source>
</evidence>
<evidence type="ECO:0000256" key="2">
    <source>
        <dbReference type="PROSITE-ProRule" id="PRU00176"/>
    </source>
</evidence>
<feature type="region of interest" description="Disordered" evidence="3">
    <location>
        <begin position="201"/>
        <end position="233"/>
    </location>
</feature>
<feature type="compositionally biased region" description="Gly residues" evidence="3">
    <location>
        <begin position="209"/>
        <end position="229"/>
    </location>
</feature>
<feature type="domain" description="RRM" evidence="4">
    <location>
        <begin position="5"/>
        <end position="81"/>
    </location>
</feature>
<feature type="domain" description="RRM" evidence="4">
    <location>
        <begin position="123"/>
        <end position="199"/>
    </location>
</feature>
<keyword evidence="1 2" id="KW-0694">RNA-binding</keyword>
<dbReference type="PROSITE" id="PS50102">
    <property type="entry name" value="RRM"/>
    <property type="match status" value="3"/>
</dbReference>
<evidence type="ECO:0000259" key="4">
    <source>
        <dbReference type="PROSITE" id="PS50102"/>
    </source>
</evidence>
<dbReference type="GO" id="GO:0003723">
    <property type="term" value="F:RNA binding"/>
    <property type="evidence" value="ECO:0007669"/>
    <property type="project" value="UniProtKB-UniRule"/>
</dbReference>
<evidence type="ECO:0000313" key="5">
    <source>
        <dbReference type="EMBL" id="CAE7882979.1"/>
    </source>
</evidence>
<dbReference type="SUPFAM" id="SSF54928">
    <property type="entry name" value="RNA-binding domain, RBD"/>
    <property type="match status" value="3"/>
</dbReference>
<dbReference type="AlphaFoldDB" id="A0A813AWX0"/>
<dbReference type="InterPro" id="IPR035979">
    <property type="entry name" value="RBD_domain_sf"/>
</dbReference>
<accession>A0A813AWX0</accession>
<keyword evidence="6" id="KW-1185">Reference proteome</keyword>
<gene>
    <name evidence="5" type="primary">elav</name>
    <name evidence="5" type="ORF">SNEC2469_LOCUS29060</name>
</gene>
<dbReference type="EMBL" id="CAJNJA010064474">
    <property type="protein sequence ID" value="CAE7882979.1"/>
    <property type="molecule type" value="Genomic_DNA"/>
</dbReference>
<dbReference type="Gene3D" id="3.30.70.330">
    <property type="match status" value="4"/>
</dbReference>
<proteinExistence type="predicted"/>
<feature type="domain" description="RRM" evidence="4">
    <location>
        <begin position="376"/>
        <end position="481"/>
    </location>
</feature>
<dbReference type="InterPro" id="IPR052462">
    <property type="entry name" value="SLIRP/GR-RBP-like"/>
</dbReference>
<dbReference type="Pfam" id="PF13893">
    <property type="entry name" value="RRM_5"/>
    <property type="match status" value="1"/>
</dbReference>
<dbReference type="Proteomes" id="UP000601435">
    <property type="component" value="Unassembled WGS sequence"/>
</dbReference>
<feature type="compositionally biased region" description="Low complexity" evidence="3">
    <location>
        <begin position="94"/>
        <end position="104"/>
    </location>
</feature>
<feature type="region of interest" description="Disordered" evidence="3">
    <location>
        <begin position="85"/>
        <end position="115"/>
    </location>
</feature>
<dbReference type="OrthoDB" id="443223at2759"/>
<organism evidence="5 6">
    <name type="scientific">Symbiodinium necroappetens</name>
    <dbReference type="NCBI Taxonomy" id="1628268"/>
    <lineage>
        <taxon>Eukaryota</taxon>
        <taxon>Sar</taxon>
        <taxon>Alveolata</taxon>
        <taxon>Dinophyceae</taxon>
        <taxon>Suessiales</taxon>
        <taxon>Symbiodiniaceae</taxon>
        <taxon>Symbiodinium</taxon>
    </lineage>
</organism>
<dbReference type="PANTHER" id="PTHR48027">
    <property type="entry name" value="HETEROGENEOUS NUCLEAR RIBONUCLEOPROTEIN 87F-RELATED"/>
    <property type="match status" value="1"/>
</dbReference>
<dbReference type="InterPro" id="IPR012677">
    <property type="entry name" value="Nucleotide-bd_a/b_plait_sf"/>
</dbReference>
<dbReference type="SMART" id="SM00360">
    <property type="entry name" value="RRM"/>
    <property type="match status" value="4"/>
</dbReference>
<protein>
    <submittedName>
        <fullName evidence="5">Elav protein</fullName>
    </submittedName>
</protein>
<evidence type="ECO:0000256" key="1">
    <source>
        <dbReference type="ARBA" id="ARBA00022884"/>
    </source>
</evidence>
<dbReference type="InterPro" id="IPR000504">
    <property type="entry name" value="RRM_dom"/>
</dbReference>
<comment type="caution">
    <text evidence="5">The sequence shown here is derived from an EMBL/GenBank/DDBJ whole genome shotgun (WGS) entry which is preliminary data.</text>
</comment>
<name>A0A813AWX0_9DINO</name>